<sequence length="242" mass="24442">MKCLLFFLNLSVLLSYVASLGITVQQQTLVGSPTLVLWTRDDADPDTMTFDLRFMQGNTDVGLSLANVEMGEEDDYGTASVTFPTQGQYTLRAVTGCPRTTVVGTSKQILAVGVNAASIPASTSASAATVAPTPTLSKASAPTSTSPSSVSSSTLTPTSPHTSDPLHPSSSSIPKYAASPQLNHLTRISNLPSAPRAASPSSLATPTPAPSSAASLAACSSSPSSPSSSSSSLNVAGPPNGG</sequence>
<keyword evidence="4" id="KW-1185">Reference proteome</keyword>
<feature type="region of interest" description="Disordered" evidence="1">
    <location>
        <begin position="189"/>
        <end position="242"/>
    </location>
</feature>
<dbReference type="EMBL" id="KL142390">
    <property type="protein sequence ID" value="KDR71974.1"/>
    <property type="molecule type" value="Genomic_DNA"/>
</dbReference>
<proteinExistence type="predicted"/>
<evidence type="ECO:0000256" key="2">
    <source>
        <dbReference type="SAM" id="SignalP"/>
    </source>
</evidence>
<reference evidence="4" key="1">
    <citation type="journal article" date="2014" name="Proc. Natl. Acad. Sci. U.S.A.">
        <title>Extensive sampling of basidiomycete genomes demonstrates inadequacy of the white-rot/brown-rot paradigm for wood decay fungi.</title>
        <authorList>
            <person name="Riley R."/>
            <person name="Salamov A.A."/>
            <person name="Brown D.W."/>
            <person name="Nagy L.G."/>
            <person name="Floudas D."/>
            <person name="Held B.W."/>
            <person name="Levasseur A."/>
            <person name="Lombard V."/>
            <person name="Morin E."/>
            <person name="Otillar R."/>
            <person name="Lindquist E.A."/>
            <person name="Sun H."/>
            <person name="LaButti K.M."/>
            <person name="Schmutz J."/>
            <person name="Jabbour D."/>
            <person name="Luo H."/>
            <person name="Baker S.E."/>
            <person name="Pisabarro A.G."/>
            <person name="Walton J.D."/>
            <person name="Blanchette R.A."/>
            <person name="Henrissat B."/>
            <person name="Martin F."/>
            <person name="Cullen D."/>
            <person name="Hibbett D.S."/>
            <person name="Grigoriev I.V."/>
        </authorList>
    </citation>
    <scope>NUCLEOTIDE SEQUENCE [LARGE SCALE GENOMIC DNA]</scope>
    <source>
        <strain evidence="4">CBS 339.88</strain>
    </source>
</reference>
<evidence type="ECO:0000256" key="1">
    <source>
        <dbReference type="SAM" id="MobiDB-lite"/>
    </source>
</evidence>
<evidence type="ECO:0008006" key="5">
    <source>
        <dbReference type="Google" id="ProtNLM"/>
    </source>
</evidence>
<dbReference type="OrthoDB" id="3068795at2759"/>
<dbReference type="HOGENOM" id="CLU_1147256_0_0_1"/>
<name>A0A067SWD9_GALM3</name>
<keyword evidence="2" id="KW-0732">Signal</keyword>
<feature type="region of interest" description="Disordered" evidence="1">
    <location>
        <begin position="122"/>
        <end position="176"/>
    </location>
</feature>
<organism evidence="3 4">
    <name type="scientific">Galerina marginata (strain CBS 339.88)</name>
    <dbReference type="NCBI Taxonomy" id="685588"/>
    <lineage>
        <taxon>Eukaryota</taxon>
        <taxon>Fungi</taxon>
        <taxon>Dikarya</taxon>
        <taxon>Basidiomycota</taxon>
        <taxon>Agaricomycotina</taxon>
        <taxon>Agaricomycetes</taxon>
        <taxon>Agaricomycetidae</taxon>
        <taxon>Agaricales</taxon>
        <taxon>Agaricineae</taxon>
        <taxon>Strophariaceae</taxon>
        <taxon>Galerina</taxon>
    </lineage>
</organism>
<accession>A0A067SWD9</accession>
<feature type="signal peptide" evidence="2">
    <location>
        <begin position="1"/>
        <end position="19"/>
    </location>
</feature>
<dbReference type="STRING" id="685588.A0A067SWD9"/>
<evidence type="ECO:0000313" key="3">
    <source>
        <dbReference type="EMBL" id="KDR71974.1"/>
    </source>
</evidence>
<gene>
    <name evidence="3" type="ORF">GALMADRAFT_772643</name>
</gene>
<dbReference type="AlphaFoldDB" id="A0A067SWD9"/>
<feature type="compositionally biased region" description="Low complexity" evidence="1">
    <location>
        <begin position="191"/>
        <end position="233"/>
    </location>
</feature>
<protein>
    <recommendedName>
        <fullName evidence="5">GOLD domain-containing protein</fullName>
    </recommendedName>
</protein>
<feature type="chain" id="PRO_5001649146" description="GOLD domain-containing protein" evidence="2">
    <location>
        <begin position="20"/>
        <end position="242"/>
    </location>
</feature>
<dbReference type="Proteomes" id="UP000027222">
    <property type="component" value="Unassembled WGS sequence"/>
</dbReference>
<feature type="compositionally biased region" description="Low complexity" evidence="1">
    <location>
        <begin position="122"/>
        <end position="172"/>
    </location>
</feature>
<evidence type="ECO:0000313" key="4">
    <source>
        <dbReference type="Proteomes" id="UP000027222"/>
    </source>
</evidence>